<proteinExistence type="predicted"/>
<protein>
    <submittedName>
        <fullName evidence="2">MBL fold metallo-hydrolase</fullName>
    </submittedName>
</protein>
<reference evidence="2" key="1">
    <citation type="submission" date="2023-02" db="EMBL/GenBank/DDBJ databases">
        <title>Actinomadura rubrobrunea NBRC 14622.</title>
        <authorList>
            <person name="Ichikawa N."/>
            <person name="Sato H."/>
            <person name="Tonouchi N."/>
        </authorList>
    </citation>
    <scope>NUCLEOTIDE SEQUENCE</scope>
    <source>
        <strain evidence="2">NBRC 14622</strain>
    </source>
</reference>
<evidence type="ECO:0000313" key="2">
    <source>
        <dbReference type="EMBL" id="GLW63573.1"/>
    </source>
</evidence>
<accession>A0A9W6UV54</accession>
<dbReference type="Proteomes" id="UP001165124">
    <property type="component" value="Unassembled WGS sequence"/>
</dbReference>
<evidence type="ECO:0000259" key="1">
    <source>
        <dbReference type="SMART" id="SM00849"/>
    </source>
</evidence>
<feature type="domain" description="Metallo-beta-lactamase" evidence="1">
    <location>
        <begin position="18"/>
        <end position="214"/>
    </location>
</feature>
<dbReference type="PANTHER" id="PTHR46018:SF4">
    <property type="entry name" value="METALLO-HYDROLASE YHFI-RELATED"/>
    <property type="match status" value="1"/>
</dbReference>
<dbReference type="CDD" id="cd07716">
    <property type="entry name" value="RNaseZ_short-form-like_MBL-fold"/>
    <property type="match status" value="1"/>
</dbReference>
<dbReference type="RefSeq" id="WP_067912870.1">
    <property type="nucleotide sequence ID" value="NZ_BSRZ01000003.1"/>
</dbReference>
<keyword evidence="3" id="KW-1185">Reference proteome</keyword>
<dbReference type="SUPFAM" id="SSF56281">
    <property type="entry name" value="Metallo-hydrolase/oxidoreductase"/>
    <property type="match status" value="1"/>
</dbReference>
<dbReference type="Pfam" id="PF12706">
    <property type="entry name" value="Lactamase_B_2"/>
    <property type="match status" value="1"/>
</dbReference>
<gene>
    <name evidence="2" type="ORF">Arub01_18170</name>
</gene>
<dbReference type="PANTHER" id="PTHR46018">
    <property type="entry name" value="ZINC PHOSPHODIESTERASE ELAC PROTEIN 1"/>
    <property type="match status" value="1"/>
</dbReference>
<name>A0A9W6UV54_9ACTN</name>
<sequence>MRVTVIGCSGSFPGPESPASCYLVEAEGFSLLLDLGSGALGTLQRYHGLYDIDAVCLSHLHADHCLDLCGYWVARTYCPDGPPPRIPVYGPEGTAARMAKAYDLDPEPGMAEAFDFRPLARSFEVGPFRVTTARMPHPVEAYAFRVEHDGKVLAYSGDTGRSAALVELARDADLFLCEASFLDQPNLPTDLHLTAREAGEHAARADVRRLVLTHLVPWNDPDRSLAEAKASAFGGAIELAHVGAAYDL</sequence>
<dbReference type="EMBL" id="BSRZ01000003">
    <property type="protein sequence ID" value="GLW63573.1"/>
    <property type="molecule type" value="Genomic_DNA"/>
</dbReference>
<dbReference type="InterPro" id="IPR001279">
    <property type="entry name" value="Metallo-B-lactamas"/>
</dbReference>
<dbReference type="SMART" id="SM00849">
    <property type="entry name" value="Lactamase_B"/>
    <property type="match status" value="1"/>
</dbReference>
<dbReference type="AlphaFoldDB" id="A0A9W6UV54"/>
<evidence type="ECO:0000313" key="3">
    <source>
        <dbReference type="Proteomes" id="UP001165124"/>
    </source>
</evidence>
<dbReference type="InterPro" id="IPR036866">
    <property type="entry name" value="RibonucZ/Hydroxyglut_hydro"/>
</dbReference>
<comment type="caution">
    <text evidence="2">The sequence shown here is derived from an EMBL/GenBank/DDBJ whole genome shotgun (WGS) entry which is preliminary data.</text>
</comment>
<dbReference type="Gene3D" id="3.60.15.10">
    <property type="entry name" value="Ribonuclease Z/Hydroxyacylglutathione hydrolase-like"/>
    <property type="match status" value="1"/>
</dbReference>
<dbReference type="GO" id="GO:0042781">
    <property type="term" value="F:3'-tRNA processing endoribonuclease activity"/>
    <property type="evidence" value="ECO:0007669"/>
    <property type="project" value="TreeGrafter"/>
</dbReference>
<organism evidence="2 3">
    <name type="scientific">Actinomadura rubrobrunea</name>
    <dbReference type="NCBI Taxonomy" id="115335"/>
    <lineage>
        <taxon>Bacteria</taxon>
        <taxon>Bacillati</taxon>
        <taxon>Actinomycetota</taxon>
        <taxon>Actinomycetes</taxon>
        <taxon>Streptosporangiales</taxon>
        <taxon>Thermomonosporaceae</taxon>
        <taxon>Actinomadura</taxon>
    </lineage>
</organism>